<evidence type="ECO:0000313" key="2">
    <source>
        <dbReference type="Proteomes" id="UP001475781"/>
    </source>
</evidence>
<accession>A0ABZ2W410</accession>
<sequence>MMYLGRKIPSVMSFNLFGVFCLVVLALPLAPVLAQEAATENGSMQGGDAPADARDPDAQSGGYEYRGMAGWEETDEIVFNKVIFDQLEFRNNDGADTLRWDMQGWRGTDYKKLWFKFEGDDEVSANAGELELQALYSRSVTSFWDFQIGGRFDRAYNSDVSSNRFLGVIGFQGLAPYWFELEPALFLSEDGDVSARITATYDLLFSQRLILQPRFEANVAGSEVREFGVGSGLNDIQLGFRLRYEFRREVAPYIGVSWQRQFGNTADLTRADGGDVDNLALVAGFRVWF</sequence>
<dbReference type="RefSeq" id="WP_341581975.1">
    <property type="nucleotide sequence ID" value="NZ_CP101118.1"/>
</dbReference>
<dbReference type="Pfam" id="PF05275">
    <property type="entry name" value="CopB"/>
    <property type="match status" value="1"/>
</dbReference>
<name>A0ABZ2W410_9GAMM</name>
<dbReference type="EMBL" id="CP101118">
    <property type="protein sequence ID" value="WZF89100.1"/>
    <property type="molecule type" value="Genomic_DNA"/>
</dbReference>
<proteinExistence type="predicted"/>
<dbReference type="InterPro" id="IPR007939">
    <property type="entry name" value="Cu-R_B_prcur"/>
</dbReference>
<protein>
    <submittedName>
        <fullName evidence="1">Copper resistance protein B</fullName>
    </submittedName>
</protein>
<keyword evidence="2" id="KW-1185">Reference proteome</keyword>
<dbReference type="Proteomes" id="UP001475781">
    <property type="component" value="Chromosome"/>
</dbReference>
<gene>
    <name evidence="1" type="ORF">NLK58_02485</name>
</gene>
<reference evidence="1 2" key="1">
    <citation type="submission" date="2022-07" db="EMBL/GenBank/DDBJ databases">
        <title>A copper resistant bacterium isolated from sediment samples of deep sea hydrothermal areas.</title>
        <authorList>
            <person name="Zeng X."/>
        </authorList>
    </citation>
    <scope>NUCLEOTIDE SEQUENCE [LARGE SCALE GENOMIC DNA]</scope>
    <source>
        <strain evidence="2">CuT 6</strain>
    </source>
</reference>
<organism evidence="1 2">
    <name type="scientific">Marinobacter metalliresistant</name>
    <dbReference type="NCBI Taxonomy" id="2961995"/>
    <lineage>
        <taxon>Bacteria</taxon>
        <taxon>Pseudomonadati</taxon>
        <taxon>Pseudomonadota</taxon>
        <taxon>Gammaproteobacteria</taxon>
        <taxon>Pseudomonadales</taxon>
        <taxon>Marinobacteraceae</taxon>
        <taxon>Marinobacter</taxon>
    </lineage>
</organism>
<evidence type="ECO:0000313" key="1">
    <source>
        <dbReference type="EMBL" id="WZF89100.1"/>
    </source>
</evidence>